<organism evidence="1 2">
    <name type="scientific">Steinernema carpocapsae</name>
    <name type="common">Entomopathogenic nematode</name>
    <dbReference type="NCBI Taxonomy" id="34508"/>
    <lineage>
        <taxon>Eukaryota</taxon>
        <taxon>Metazoa</taxon>
        <taxon>Ecdysozoa</taxon>
        <taxon>Nematoda</taxon>
        <taxon>Chromadorea</taxon>
        <taxon>Rhabditida</taxon>
        <taxon>Tylenchina</taxon>
        <taxon>Panagrolaimomorpha</taxon>
        <taxon>Strongyloidoidea</taxon>
        <taxon>Steinernematidae</taxon>
        <taxon>Steinernema</taxon>
    </lineage>
</organism>
<evidence type="ECO:0000313" key="2">
    <source>
        <dbReference type="Proteomes" id="UP000298663"/>
    </source>
</evidence>
<reference evidence="1 2" key="2">
    <citation type="journal article" date="2019" name="G3 (Bethesda)">
        <title>Hybrid Assembly of the Genome of the Entomopathogenic Nematode Steinernema carpocapsae Identifies the X-Chromosome.</title>
        <authorList>
            <person name="Serra L."/>
            <person name="Macchietto M."/>
            <person name="Macias-Munoz A."/>
            <person name="McGill C.J."/>
            <person name="Rodriguez I.M."/>
            <person name="Rodriguez B."/>
            <person name="Murad R."/>
            <person name="Mortazavi A."/>
        </authorList>
    </citation>
    <scope>NUCLEOTIDE SEQUENCE [LARGE SCALE GENOMIC DNA]</scope>
    <source>
        <strain evidence="1 2">ALL</strain>
    </source>
</reference>
<dbReference type="AlphaFoldDB" id="A0A4U8UXQ5"/>
<evidence type="ECO:0000313" key="1">
    <source>
        <dbReference type="EMBL" id="TMS38276.1"/>
    </source>
</evidence>
<protein>
    <submittedName>
        <fullName evidence="1">Uncharacterized protein</fullName>
    </submittedName>
</protein>
<proteinExistence type="predicted"/>
<accession>A0A4U8UXQ5</accession>
<keyword evidence="2" id="KW-1185">Reference proteome</keyword>
<reference evidence="1 2" key="1">
    <citation type="journal article" date="2015" name="Genome Biol.">
        <title>Comparative genomics of Steinernema reveals deeply conserved gene regulatory networks.</title>
        <authorList>
            <person name="Dillman A.R."/>
            <person name="Macchietto M."/>
            <person name="Porter C.F."/>
            <person name="Rogers A."/>
            <person name="Williams B."/>
            <person name="Antoshechkin I."/>
            <person name="Lee M.M."/>
            <person name="Goodwin Z."/>
            <person name="Lu X."/>
            <person name="Lewis E.E."/>
            <person name="Goodrich-Blair H."/>
            <person name="Stock S.P."/>
            <person name="Adams B.J."/>
            <person name="Sternberg P.W."/>
            <person name="Mortazavi A."/>
        </authorList>
    </citation>
    <scope>NUCLEOTIDE SEQUENCE [LARGE SCALE GENOMIC DNA]</scope>
    <source>
        <strain evidence="1 2">ALL</strain>
    </source>
</reference>
<dbReference type="Proteomes" id="UP000298663">
    <property type="component" value="Unassembled WGS sequence"/>
</dbReference>
<name>A0A4U8UXQ5_STECR</name>
<dbReference type="EMBL" id="AZBU02000001">
    <property type="protein sequence ID" value="TMS38276.1"/>
    <property type="molecule type" value="Genomic_DNA"/>
</dbReference>
<gene>
    <name evidence="1" type="ORF">L596_005037</name>
</gene>
<comment type="caution">
    <text evidence="1">The sequence shown here is derived from an EMBL/GenBank/DDBJ whole genome shotgun (WGS) entry which is preliminary data.</text>
</comment>
<sequence>MRVLKSERTAYQQKAVNYFRGQDLCDFLMESKNLTIPEAVRKSQDLLDGNIGHPLSGVDQIYDPKRIYQIQESEDGDVLNAGKTYCDEISAGAFNHELVQILDSIYDKILSPDRRKEED</sequence>